<dbReference type="Proteomes" id="UP001194696">
    <property type="component" value="Unassembled WGS sequence"/>
</dbReference>
<keyword evidence="3" id="KW-1185">Reference proteome</keyword>
<organism evidence="2 3">
    <name type="scientific">Linnemannia gamsii</name>
    <dbReference type="NCBI Taxonomy" id="64522"/>
    <lineage>
        <taxon>Eukaryota</taxon>
        <taxon>Fungi</taxon>
        <taxon>Fungi incertae sedis</taxon>
        <taxon>Mucoromycota</taxon>
        <taxon>Mortierellomycotina</taxon>
        <taxon>Mortierellomycetes</taxon>
        <taxon>Mortierellales</taxon>
        <taxon>Mortierellaceae</taxon>
        <taxon>Linnemannia</taxon>
    </lineage>
</organism>
<protein>
    <submittedName>
        <fullName evidence="2">Uncharacterized protein</fullName>
    </submittedName>
</protein>
<sequence>MSTYRPWDSKVKRPENDRQGIITNIPLPPSEVGSIVHKRRQPTEINPEELSLPDECLSHVNSGFSRQGLKEATSKDQKVTSQ</sequence>
<feature type="compositionally biased region" description="Basic and acidic residues" evidence="1">
    <location>
        <begin position="68"/>
        <end position="82"/>
    </location>
</feature>
<gene>
    <name evidence="2" type="ORF">BGZ96_007096</name>
</gene>
<reference evidence="2 3" key="1">
    <citation type="journal article" date="2020" name="Fungal Divers.">
        <title>Resolving the Mortierellaceae phylogeny through synthesis of multi-gene phylogenetics and phylogenomics.</title>
        <authorList>
            <person name="Vandepol N."/>
            <person name="Liber J."/>
            <person name="Desiro A."/>
            <person name="Na H."/>
            <person name="Kennedy M."/>
            <person name="Barry K."/>
            <person name="Grigoriev I.V."/>
            <person name="Miller A.N."/>
            <person name="O'Donnell K."/>
            <person name="Stajich J.E."/>
            <person name="Bonito G."/>
        </authorList>
    </citation>
    <scope>NUCLEOTIDE SEQUENCE [LARGE SCALE GENOMIC DNA]</scope>
    <source>
        <strain evidence="2 3">AD045</strain>
    </source>
</reference>
<name>A0ABQ7K1E3_9FUNG</name>
<evidence type="ECO:0000313" key="2">
    <source>
        <dbReference type="EMBL" id="KAG0289345.1"/>
    </source>
</evidence>
<accession>A0ABQ7K1E3</accession>
<feature type="compositionally biased region" description="Basic and acidic residues" evidence="1">
    <location>
        <begin position="7"/>
        <end position="18"/>
    </location>
</feature>
<evidence type="ECO:0000313" key="3">
    <source>
        <dbReference type="Proteomes" id="UP001194696"/>
    </source>
</evidence>
<dbReference type="EMBL" id="JAAAIM010000354">
    <property type="protein sequence ID" value="KAG0289345.1"/>
    <property type="molecule type" value="Genomic_DNA"/>
</dbReference>
<feature type="region of interest" description="Disordered" evidence="1">
    <location>
        <begin position="1"/>
        <end position="82"/>
    </location>
</feature>
<comment type="caution">
    <text evidence="2">The sequence shown here is derived from an EMBL/GenBank/DDBJ whole genome shotgun (WGS) entry which is preliminary data.</text>
</comment>
<proteinExistence type="predicted"/>
<evidence type="ECO:0000256" key="1">
    <source>
        <dbReference type="SAM" id="MobiDB-lite"/>
    </source>
</evidence>